<dbReference type="CDD" id="cd10845">
    <property type="entry name" value="DSRM_RNAse_III_family"/>
    <property type="match status" value="1"/>
</dbReference>
<keyword evidence="12 15" id="KW-0378">Hydrolase</keyword>
<feature type="binding site" evidence="15">
    <location>
        <position position="116"/>
    </location>
    <ligand>
        <name>Mg(2+)</name>
        <dbReference type="ChEBI" id="CHEBI:18420"/>
    </ligand>
</feature>
<evidence type="ECO:0000256" key="11">
    <source>
        <dbReference type="ARBA" id="ARBA00022759"/>
    </source>
</evidence>
<dbReference type="Proteomes" id="UP000199657">
    <property type="component" value="Unassembled WGS sequence"/>
</dbReference>
<keyword evidence="7 15" id="KW-0507">mRNA processing</keyword>
<dbReference type="GO" id="GO:0003725">
    <property type="term" value="F:double-stranded RNA binding"/>
    <property type="evidence" value="ECO:0007669"/>
    <property type="project" value="TreeGrafter"/>
</dbReference>
<dbReference type="PANTHER" id="PTHR11207:SF0">
    <property type="entry name" value="RIBONUCLEASE 3"/>
    <property type="match status" value="1"/>
</dbReference>
<dbReference type="GO" id="GO:0008033">
    <property type="term" value="P:tRNA processing"/>
    <property type="evidence" value="ECO:0007669"/>
    <property type="project" value="UniProtKB-KW"/>
</dbReference>
<dbReference type="PANTHER" id="PTHR11207">
    <property type="entry name" value="RIBONUCLEASE III"/>
    <property type="match status" value="1"/>
</dbReference>
<protein>
    <recommendedName>
        <fullName evidence="15">Ribonuclease 3</fullName>
        <ecNumber evidence="15">3.1.26.3</ecNumber>
    </recommendedName>
    <alternativeName>
        <fullName evidence="15">Ribonuclease III</fullName>
        <shortName evidence="15">RNase III</shortName>
    </alternativeName>
</protein>
<evidence type="ECO:0000256" key="10">
    <source>
        <dbReference type="ARBA" id="ARBA00022723"/>
    </source>
</evidence>
<organism evidence="18 19">
    <name type="scientific">Aquisalimonas asiatica</name>
    <dbReference type="NCBI Taxonomy" id="406100"/>
    <lineage>
        <taxon>Bacteria</taxon>
        <taxon>Pseudomonadati</taxon>
        <taxon>Pseudomonadota</taxon>
        <taxon>Gammaproteobacteria</taxon>
        <taxon>Chromatiales</taxon>
        <taxon>Ectothiorhodospiraceae</taxon>
        <taxon>Aquisalimonas</taxon>
    </lineage>
</organism>
<dbReference type="GO" id="GO:0046872">
    <property type="term" value="F:metal ion binding"/>
    <property type="evidence" value="ECO:0007669"/>
    <property type="project" value="UniProtKB-KW"/>
</dbReference>
<dbReference type="NCBIfam" id="TIGR02191">
    <property type="entry name" value="RNaseIII"/>
    <property type="match status" value="1"/>
</dbReference>
<dbReference type="InterPro" id="IPR011907">
    <property type="entry name" value="RNase_III"/>
</dbReference>
<dbReference type="OrthoDB" id="9805026at2"/>
<dbReference type="SUPFAM" id="SSF54768">
    <property type="entry name" value="dsRNA-binding domain-like"/>
    <property type="match status" value="1"/>
</dbReference>
<comment type="catalytic activity">
    <reaction evidence="1 15">
        <text>Endonucleolytic cleavage to 5'-phosphomonoester.</text>
        <dbReference type="EC" id="3.1.26.3"/>
    </reaction>
</comment>
<dbReference type="InterPro" id="IPR036389">
    <property type="entry name" value="RNase_III_sf"/>
</dbReference>
<dbReference type="Gene3D" id="1.10.1520.10">
    <property type="entry name" value="Ribonuclease III domain"/>
    <property type="match status" value="1"/>
</dbReference>
<dbReference type="Pfam" id="PF14622">
    <property type="entry name" value="Ribonucleas_3_3"/>
    <property type="match status" value="1"/>
</dbReference>
<dbReference type="FunFam" id="1.10.1520.10:FF:000001">
    <property type="entry name" value="Ribonuclease 3"/>
    <property type="match status" value="1"/>
</dbReference>
<dbReference type="AlphaFoldDB" id="A0A1H8QCX8"/>
<evidence type="ECO:0000313" key="19">
    <source>
        <dbReference type="Proteomes" id="UP000199657"/>
    </source>
</evidence>
<evidence type="ECO:0000256" key="14">
    <source>
        <dbReference type="ARBA" id="ARBA00022884"/>
    </source>
</evidence>
<keyword evidence="8 15" id="KW-0819">tRNA processing</keyword>
<feature type="binding site" evidence="15">
    <location>
        <position position="40"/>
    </location>
    <ligand>
        <name>Mg(2+)</name>
        <dbReference type="ChEBI" id="CHEBI:18420"/>
    </ligand>
</feature>
<evidence type="ECO:0000256" key="3">
    <source>
        <dbReference type="ARBA" id="ARBA00010183"/>
    </source>
</evidence>
<evidence type="ECO:0000256" key="6">
    <source>
        <dbReference type="ARBA" id="ARBA00022552"/>
    </source>
</evidence>
<keyword evidence="14 15" id="KW-0694">RNA-binding</keyword>
<dbReference type="SUPFAM" id="SSF69065">
    <property type="entry name" value="RNase III domain-like"/>
    <property type="match status" value="1"/>
</dbReference>
<evidence type="ECO:0000256" key="2">
    <source>
        <dbReference type="ARBA" id="ARBA00004496"/>
    </source>
</evidence>
<accession>A0A1H8QCX8</accession>
<dbReference type="GO" id="GO:0019843">
    <property type="term" value="F:rRNA binding"/>
    <property type="evidence" value="ECO:0007669"/>
    <property type="project" value="UniProtKB-KW"/>
</dbReference>
<dbReference type="EMBL" id="FOEG01000001">
    <property type="protein sequence ID" value="SEO51906.1"/>
    <property type="molecule type" value="Genomic_DNA"/>
</dbReference>
<reference evidence="18 19" key="1">
    <citation type="submission" date="2016-10" db="EMBL/GenBank/DDBJ databases">
        <authorList>
            <person name="de Groot N.N."/>
        </authorList>
    </citation>
    <scope>NUCLEOTIDE SEQUENCE [LARGE SCALE GENOMIC DNA]</scope>
    <source>
        <strain evidence="18 19">CGMCC 1.6291</strain>
    </source>
</reference>
<dbReference type="CDD" id="cd00593">
    <property type="entry name" value="RIBOc"/>
    <property type="match status" value="1"/>
</dbReference>
<keyword evidence="5 15" id="KW-0963">Cytoplasm</keyword>
<feature type="domain" description="DRBM" evidence="16">
    <location>
        <begin position="154"/>
        <end position="224"/>
    </location>
</feature>
<dbReference type="GO" id="GO:0042802">
    <property type="term" value="F:identical protein binding"/>
    <property type="evidence" value="ECO:0007669"/>
    <property type="project" value="UniProtKB-ARBA"/>
</dbReference>
<dbReference type="Pfam" id="PF00035">
    <property type="entry name" value="dsrm"/>
    <property type="match status" value="1"/>
</dbReference>
<dbReference type="PROSITE" id="PS50142">
    <property type="entry name" value="RNASE_3_2"/>
    <property type="match status" value="1"/>
</dbReference>
<comment type="cofactor">
    <cofactor evidence="15">
        <name>Mg(2+)</name>
        <dbReference type="ChEBI" id="CHEBI:18420"/>
    </cofactor>
</comment>
<feature type="active site" evidence="15">
    <location>
        <position position="116"/>
    </location>
</feature>
<keyword evidence="15" id="KW-0699">rRNA-binding</keyword>
<evidence type="ECO:0000256" key="9">
    <source>
        <dbReference type="ARBA" id="ARBA00022722"/>
    </source>
</evidence>
<evidence type="ECO:0000256" key="15">
    <source>
        <dbReference type="HAMAP-Rule" id="MF_00104"/>
    </source>
</evidence>
<dbReference type="InterPro" id="IPR000999">
    <property type="entry name" value="RNase_III_dom"/>
</dbReference>
<dbReference type="Gene3D" id="3.30.160.20">
    <property type="match status" value="1"/>
</dbReference>
<comment type="function">
    <text evidence="15">Digests double-stranded RNA. Involved in the processing of primary rRNA transcript to yield the immediate precursors to the large and small rRNAs (23S and 16S). Processes some mRNAs, and tRNAs when they are encoded in the rRNA operon. Processes pre-crRNA and tracrRNA of type II CRISPR loci if present in the organism.</text>
</comment>
<dbReference type="PROSITE" id="PS00517">
    <property type="entry name" value="RNASE_3_1"/>
    <property type="match status" value="1"/>
</dbReference>
<evidence type="ECO:0000256" key="1">
    <source>
        <dbReference type="ARBA" id="ARBA00000109"/>
    </source>
</evidence>
<keyword evidence="13 15" id="KW-0460">Magnesium</keyword>
<evidence type="ECO:0000259" key="16">
    <source>
        <dbReference type="PROSITE" id="PS50137"/>
    </source>
</evidence>
<dbReference type="GO" id="GO:0010468">
    <property type="term" value="P:regulation of gene expression"/>
    <property type="evidence" value="ECO:0007669"/>
    <property type="project" value="TreeGrafter"/>
</dbReference>
<evidence type="ECO:0000256" key="5">
    <source>
        <dbReference type="ARBA" id="ARBA00022490"/>
    </source>
</evidence>
<dbReference type="FunFam" id="3.30.160.20:FF:000003">
    <property type="entry name" value="Ribonuclease 3"/>
    <property type="match status" value="1"/>
</dbReference>
<keyword evidence="10 15" id="KW-0479">Metal-binding</keyword>
<dbReference type="InterPro" id="IPR014720">
    <property type="entry name" value="dsRBD_dom"/>
</dbReference>
<proteinExistence type="inferred from homology"/>
<evidence type="ECO:0000256" key="7">
    <source>
        <dbReference type="ARBA" id="ARBA00022664"/>
    </source>
</evidence>
<evidence type="ECO:0000259" key="17">
    <source>
        <dbReference type="PROSITE" id="PS50142"/>
    </source>
</evidence>
<dbReference type="GO" id="GO:0006397">
    <property type="term" value="P:mRNA processing"/>
    <property type="evidence" value="ECO:0007669"/>
    <property type="project" value="UniProtKB-UniRule"/>
</dbReference>
<evidence type="ECO:0000256" key="12">
    <source>
        <dbReference type="ARBA" id="ARBA00022801"/>
    </source>
</evidence>
<dbReference type="GO" id="GO:0005737">
    <property type="term" value="C:cytoplasm"/>
    <property type="evidence" value="ECO:0007669"/>
    <property type="project" value="UniProtKB-SubCell"/>
</dbReference>
<comment type="similarity">
    <text evidence="3">Belongs to the ribonuclease III family.</text>
</comment>
<dbReference type="RefSeq" id="WP_091639621.1">
    <property type="nucleotide sequence ID" value="NZ_FOEG01000001.1"/>
</dbReference>
<gene>
    <name evidence="15" type="primary">rnc</name>
    <name evidence="18" type="ORF">SAMN04488052_101493</name>
</gene>
<evidence type="ECO:0000256" key="4">
    <source>
        <dbReference type="ARBA" id="ARBA00011738"/>
    </source>
</evidence>
<dbReference type="PROSITE" id="PS50137">
    <property type="entry name" value="DS_RBD"/>
    <property type="match status" value="1"/>
</dbReference>
<feature type="active site" evidence="15">
    <location>
        <position position="44"/>
    </location>
</feature>
<evidence type="ECO:0000313" key="18">
    <source>
        <dbReference type="EMBL" id="SEO51906.1"/>
    </source>
</evidence>
<keyword evidence="11 15" id="KW-0255">Endonuclease</keyword>
<dbReference type="GO" id="GO:0004525">
    <property type="term" value="F:ribonuclease III activity"/>
    <property type="evidence" value="ECO:0007669"/>
    <property type="project" value="UniProtKB-UniRule"/>
</dbReference>
<sequence>MSDPLDQLASQLGYRFRKPELLEEAVTHRSVSERNNERLEFLGDSILNFVIADQLFHRQPEDSEGGLSRLRASLVNRETLASIARQLDLGTHLRLGSGERKSGGRRRDSILSDALEGVLGAVYIDGGFTACRDLIVRLYATRLENLPSAAELKDPKTRLQEYLQSARLSLPSYEVLDIAGKAHDQTFRVECRVPGIEQVTIGEAGSRRRAEQRGAEAMLKALNPNEADQDHD</sequence>
<keyword evidence="9 15" id="KW-0540">Nuclease</keyword>
<dbReference type="SMART" id="SM00535">
    <property type="entry name" value="RIBOc"/>
    <property type="match status" value="1"/>
</dbReference>
<comment type="subunit">
    <text evidence="4 15">Homodimer.</text>
</comment>
<feature type="domain" description="RNase III" evidence="17">
    <location>
        <begin position="5"/>
        <end position="127"/>
    </location>
</feature>
<comment type="subcellular location">
    <subcellularLocation>
        <location evidence="2 15">Cytoplasm</location>
    </subcellularLocation>
</comment>
<evidence type="ECO:0000256" key="13">
    <source>
        <dbReference type="ARBA" id="ARBA00022842"/>
    </source>
</evidence>
<dbReference type="SMART" id="SM00358">
    <property type="entry name" value="DSRM"/>
    <property type="match status" value="1"/>
</dbReference>
<keyword evidence="6 15" id="KW-0698">rRNA processing</keyword>
<dbReference type="GO" id="GO:0006364">
    <property type="term" value="P:rRNA processing"/>
    <property type="evidence" value="ECO:0007669"/>
    <property type="project" value="UniProtKB-UniRule"/>
</dbReference>
<dbReference type="STRING" id="406100.SAMN04488052_101493"/>
<dbReference type="EC" id="3.1.26.3" evidence="15"/>
<name>A0A1H8QCX8_9GAMM</name>
<dbReference type="HAMAP" id="MF_00104">
    <property type="entry name" value="RNase_III"/>
    <property type="match status" value="1"/>
</dbReference>
<keyword evidence="19" id="KW-1185">Reference proteome</keyword>
<feature type="binding site" evidence="15">
    <location>
        <position position="113"/>
    </location>
    <ligand>
        <name>Mg(2+)</name>
        <dbReference type="ChEBI" id="CHEBI:18420"/>
    </ligand>
</feature>
<evidence type="ECO:0000256" key="8">
    <source>
        <dbReference type="ARBA" id="ARBA00022694"/>
    </source>
</evidence>